<protein>
    <submittedName>
        <fullName evidence="4">TetR family transcriptional regulator</fullName>
    </submittedName>
</protein>
<dbReference type="InterPro" id="IPR001647">
    <property type="entry name" value="HTH_TetR"/>
</dbReference>
<keyword evidence="1 2" id="KW-0238">DNA-binding</keyword>
<feature type="domain" description="HTH tetR-type" evidence="3">
    <location>
        <begin position="1"/>
        <end position="61"/>
    </location>
</feature>
<evidence type="ECO:0000313" key="5">
    <source>
        <dbReference type="Proteomes" id="UP000239415"/>
    </source>
</evidence>
<dbReference type="Gene3D" id="1.10.357.10">
    <property type="entry name" value="Tetracycline Repressor, domain 2"/>
    <property type="match status" value="1"/>
</dbReference>
<dbReference type="InterPro" id="IPR036271">
    <property type="entry name" value="Tet_transcr_reg_TetR-rel_C_sf"/>
</dbReference>
<feature type="DNA-binding region" description="H-T-H motif" evidence="2">
    <location>
        <begin position="24"/>
        <end position="43"/>
    </location>
</feature>
<dbReference type="InterPro" id="IPR009057">
    <property type="entry name" value="Homeodomain-like_sf"/>
</dbReference>
<dbReference type="SUPFAM" id="SSF46689">
    <property type="entry name" value="Homeodomain-like"/>
    <property type="match status" value="1"/>
</dbReference>
<evidence type="ECO:0000256" key="1">
    <source>
        <dbReference type="ARBA" id="ARBA00023125"/>
    </source>
</evidence>
<dbReference type="PROSITE" id="PS50977">
    <property type="entry name" value="HTH_TETR_2"/>
    <property type="match status" value="1"/>
</dbReference>
<dbReference type="GO" id="GO:0003700">
    <property type="term" value="F:DNA-binding transcription factor activity"/>
    <property type="evidence" value="ECO:0007669"/>
    <property type="project" value="TreeGrafter"/>
</dbReference>
<dbReference type="GO" id="GO:0000976">
    <property type="term" value="F:transcription cis-regulatory region binding"/>
    <property type="evidence" value="ECO:0007669"/>
    <property type="project" value="TreeGrafter"/>
</dbReference>
<dbReference type="Pfam" id="PF17940">
    <property type="entry name" value="TetR_C_31"/>
    <property type="match status" value="1"/>
</dbReference>
<gene>
    <name evidence="4" type="ORF">CLV67_114192</name>
</gene>
<dbReference type="Pfam" id="PF00440">
    <property type="entry name" value="TetR_N"/>
    <property type="match status" value="1"/>
</dbReference>
<dbReference type="OrthoDB" id="2356263at2"/>
<dbReference type="InterPro" id="IPR041583">
    <property type="entry name" value="TetR_C_31"/>
</dbReference>
<dbReference type="InterPro" id="IPR050109">
    <property type="entry name" value="HTH-type_TetR-like_transc_reg"/>
</dbReference>
<name>A0A2T0K524_9ACTN</name>
<keyword evidence="5" id="KW-1185">Reference proteome</keyword>
<dbReference type="RefSeq" id="WP_106324601.1">
    <property type="nucleotide sequence ID" value="NZ_BOMO01000113.1"/>
</dbReference>
<organism evidence="4 5">
    <name type="scientific">Actinoplanes italicus</name>
    <dbReference type="NCBI Taxonomy" id="113567"/>
    <lineage>
        <taxon>Bacteria</taxon>
        <taxon>Bacillati</taxon>
        <taxon>Actinomycetota</taxon>
        <taxon>Actinomycetes</taxon>
        <taxon>Micromonosporales</taxon>
        <taxon>Micromonosporaceae</taxon>
        <taxon>Actinoplanes</taxon>
    </lineage>
</organism>
<proteinExistence type="predicted"/>
<sequence length="201" mass="21225">MGHREELLRGAKKALLEKGWARTTARDVVALSGTNLGSIGYHYGSTEALMTAAMLSAVEEWGDALGRALAGPDDGDAGDDPMLRFWRRVIRSIQTDRQLWLASIEAMLQAEHNPALREQMAGGMAAGRSGMAAMLTGLPEDQVDPETVASLGSVQMALMSGVLTQWLTDPASAPSAEQIVAGIRALGGRPGLGQQVTGVEE</sequence>
<dbReference type="PANTHER" id="PTHR30055">
    <property type="entry name" value="HTH-TYPE TRANSCRIPTIONAL REGULATOR RUTR"/>
    <property type="match status" value="1"/>
</dbReference>
<reference evidence="4 5" key="1">
    <citation type="submission" date="2018-03" db="EMBL/GenBank/DDBJ databases">
        <title>Genomic Encyclopedia of Archaeal and Bacterial Type Strains, Phase II (KMG-II): from individual species to whole genera.</title>
        <authorList>
            <person name="Goeker M."/>
        </authorList>
    </citation>
    <scope>NUCLEOTIDE SEQUENCE [LARGE SCALE GENOMIC DNA]</scope>
    <source>
        <strain evidence="4 5">DSM 43146</strain>
    </source>
</reference>
<dbReference type="SUPFAM" id="SSF48498">
    <property type="entry name" value="Tetracyclin repressor-like, C-terminal domain"/>
    <property type="match status" value="1"/>
</dbReference>
<dbReference type="Proteomes" id="UP000239415">
    <property type="component" value="Unassembled WGS sequence"/>
</dbReference>
<evidence type="ECO:0000259" key="3">
    <source>
        <dbReference type="PROSITE" id="PS50977"/>
    </source>
</evidence>
<dbReference type="AlphaFoldDB" id="A0A2T0K524"/>
<dbReference type="EMBL" id="PVMZ01000014">
    <property type="protein sequence ID" value="PRX18020.1"/>
    <property type="molecule type" value="Genomic_DNA"/>
</dbReference>
<dbReference type="PANTHER" id="PTHR30055:SF219">
    <property type="entry name" value="TRANSCRIPTIONAL REGULATORY PROTEIN"/>
    <property type="match status" value="1"/>
</dbReference>
<evidence type="ECO:0000313" key="4">
    <source>
        <dbReference type="EMBL" id="PRX18020.1"/>
    </source>
</evidence>
<comment type="caution">
    <text evidence="4">The sequence shown here is derived from an EMBL/GenBank/DDBJ whole genome shotgun (WGS) entry which is preliminary data.</text>
</comment>
<evidence type="ECO:0000256" key="2">
    <source>
        <dbReference type="PROSITE-ProRule" id="PRU00335"/>
    </source>
</evidence>
<accession>A0A2T0K524</accession>